<sequence length="75" mass="7852">MGSSMWKATISARAESKAVCSSAIRIRAECTSRTNGLSTANLAISSTTFPTTATTKIATSRQFSIFGGPDEAAIY</sequence>
<dbReference type="AlphaFoldDB" id="A0A371HPQ4"/>
<evidence type="ECO:0000313" key="1">
    <source>
        <dbReference type="EMBL" id="RDY04771.1"/>
    </source>
</evidence>
<protein>
    <submittedName>
        <fullName evidence="1">Uncharacterized protein</fullName>
    </submittedName>
</protein>
<feature type="non-terminal residue" evidence="1">
    <location>
        <position position="1"/>
    </location>
</feature>
<comment type="caution">
    <text evidence="1">The sequence shown here is derived from an EMBL/GenBank/DDBJ whole genome shotgun (WGS) entry which is preliminary data.</text>
</comment>
<dbReference type="Proteomes" id="UP000257109">
    <property type="component" value="Unassembled WGS sequence"/>
</dbReference>
<proteinExistence type="predicted"/>
<name>A0A371HPQ4_MUCPR</name>
<accession>A0A371HPQ4</accession>
<evidence type="ECO:0000313" key="2">
    <source>
        <dbReference type="Proteomes" id="UP000257109"/>
    </source>
</evidence>
<organism evidence="1 2">
    <name type="scientific">Mucuna pruriens</name>
    <name type="common">Velvet bean</name>
    <name type="synonym">Dolichos pruriens</name>
    <dbReference type="NCBI Taxonomy" id="157652"/>
    <lineage>
        <taxon>Eukaryota</taxon>
        <taxon>Viridiplantae</taxon>
        <taxon>Streptophyta</taxon>
        <taxon>Embryophyta</taxon>
        <taxon>Tracheophyta</taxon>
        <taxon>Spermatophyta</taxon>
        <taxon>Magnoliopsida</taxon>
        <taxon>eudicotyledons</taxon>
        <taxon>Gunneridae</taxon>
        <taxon>Pentapetalae</taxon>
        <taxon>rosids</taxon>
        <taxon>fabids</taxon>
        <taxon>Fabales</taxon>
        <taxon>Fabaceae</taxon>
        <taxon>Papilionoideae</taxon>
        <taxon>50 kb inversion clade</taxon>
        <taxon>NPAAA clade</taxon>
        <taxon>indigoferoid/millettioid clade</taxon>
        <taxon>Phaseoleae</taxon>
        <taxon>Mucuna</taxon>
    </lineage>
</organism>
<gene>
    <name evidence="1" type="ORF">CR513_11481</name>
</gene>
<keyword evidence="2" id="KW-1185">Reference proteome</keyword>
<dbReference type="EMBL" id="QJKJ01002018">
    <property type="protein sequence ID" value="RDY04771.1"/>
    <property type="molecule type" value="Genomic_DNA"/>
</dbReference>
<reference evidence="1" key="1">
    <citation type="submission" date="2018-05" db="EMBL/GenBank/DDBJ databases">
        <title>Draft genome of Mucuna pruriens seed.</title>
        <authorList>
            <person name="Nnadi N.E."/>
            <person name="Vos R."/>
            <person name="Hasami M.H."/>
            <person name="Devisetty U.K."/>
            <person name="Aguiy J.C."/>
        </authorList>
    </citation>
    <scope>NUCLEOTIDE SEQUENCE [LARGE SCALE GENOMIC DNA]</scope>
    <source>
        <strain evidence="1">JCA_2017</strain>
    </source>
</reference>